<keyword evidence="1" id="KW-0175">Coiled coil</keyword>
<dbReference type="AlphaFoldDB" id="A0A8S1TUD3"/>
<organism evidence="3 4">
    <name type="scientific">Paramecium octaurelia</name>
    <dbReference type="NCBI Taxonomy" id="43137"/>
    <lineage>
        <taxon>Eukaryota</taxon>
        <taxon>Sar</taxon>
        <taxon>Alveolata</taxon>
        <taxon>Ciliophora</taxon>
        <taxon>Intramacronucleata</taxon>
        <taxon>Oligohymenophorea</taxon>
        <taxon>Peniculida</taxon>
        <taxon>Parameciidae</taxon>
        <taxon>Paramecium</taxon>
    </lineage>
</organism>
<dbReference type="Proteomes" id="UP000683925">
    <property type="component" value="Unassembled WGS sequence"/>
</dbReference>
<feature type="coiled-coil region" evidence="1">
    <location>
        <begin position="690"/>
        <end position="851"/>
    </location>
</feature>
<feature type="compositionally biased region" description="Basic residues" evidence="2">
    <location>
        <begin position="138"/>
        <end position="148"/>
    </location>
</feature>
<evidence type="ECO:0000256" key="2">
    <source>
        <dbReference type="SAM" id="MobiDB-lite"/>
    </source>
</evidence>
<evidence type="ECO:0000313" key="4">
    <source>
        <dbReference type="Proteomes" id="UP000683925"/>
    </source>
</evidence>
<feature type="compositionally biased region" description="Polar residues" evidence="2">
    <location>
        <begin position="1"/>
        <end position="10"/>
    </location>
</feature>
<feature type="compositionally biased region" description="Polar residues" evidence="2">
    <location>
        <begin position="19"/>
        <end position="36"/>
    </location>
</feature>
<feature type="coiled-coil region" evidence="1">
    <location>
        <begin position="308"/>
        <end position="356"/>
    </location>
</feature>
<accession>A0A8S1TUD3</accession>
<dbReference type="EMBL" id="CAJJDP010000031">
    <property type="protein sequence ID" value="CAD8155708.1"/>
    <property type="molecule type" value="Genomic_DNA"/>
</dbReference>
<feature type="coiled-coil region" evidence="1">
    <location>
        <begin position="602"/>
        <end position="660"/>
    </location>
</feature>
<gene>
    <name evidence="3" type="ORF">POCTA_138.1.T0310080</name>
</gene>
<feature type="region of interest" description="Disordered" evidence="2">
    <location>
        <begin position="1"/>
        <end position="44"/>
    </location>
</feature>
<feature type="compositionally biased region" description="Low complexity" evidence="2">
    <location>
        <begin position="200"/>
        <end position="210"/>
    </location>
</feature>
<name>A0A8S1TUD3_PAROT</name>
<comment type="caution">
    <text evidence="3">The sequence shown here is derived from an EMBL/GenBank/DDBJ whole genome shotgun (WGS) entry which is preliminary data.</text>
</comment>
<feature type="region of interest" description="Disordered" evidence="2">
    <location>
        <begin position="86"/>
        <end position="234"/>
    </location>
</feature>
<dbReference type="OrthoDB" id="305662at2759"/>
<reference evidence="3" key="1">
    <citation type="submission" date="2021-01" db="EMBL/GenBank/DDBJ databases">
        <authorList>
            <consortium name="Genoscope - CEA"/>
            <person name="William W."/>
        </authorList>
    </citation>
    <scope>NUCLEOTIDE SEQUENCE</scope>
</reference>
<proteinExistence type="predicted"/>
<protein>
    <submittedName>
        <fullName evidence="3">Uncharacterized protein</fullName>
    </submittedName>
</protein>
<feature type="compositionally biased region" description="Low complexity" evidence="2">
    <location>
        <begin position="116"/>
        <end position="125"/>
    </location>
</feature>
<evidence type="ECO:0000256" key="1">
    <source>
        <dbReference type="SAM" id="Coils"/>
    </source>
</evidence>
<feature type="coiled-coil region" evidence="1">
    <location>
        <begin position="381"/>
        <end position="554"/>
    </location>
</feature>
<keyword evidence="4" id="KW-1185">Reference proteome</keyword>
<dbReference type="OMA" id="HEMNTVP"/>
<feature type="compositionally biased region" description="Basic residues" evidence="2">
    <location>
        <begin position="105"/>
        <end position="115"/>
    </location>
</feature>
<sequence length="871" mass="104035">MSQPRMSQSSKHQRKSDNRFQQQINNLLQKVSNPPLNISKRWIKDREGEQKSLFEDVKQNEFTGKNQTLTQLTDIGKKLAKMKKKLRTFTADDRLKTPVSDNKSRKSTKSKKSQSKKGQSSHSQSRTQLKSLEQSRSKSSKKAKKPLKSSKTQNTPKFKKKTFENKLGSFSKEMQQQRDSSRPNVRILESRIAKNTVDRSSSPSRSIGSSKKQFRNRRTESPCEESSSLTDSSDTKEIMKLKMNPANAQSKYEVFMDNEKKIKELDAGQLSREENLMLTTKLESVTKEKLLREYRILYYRSKEVKKLLTEYYEQNLRLTDEINELQQIIYDKQLENKQVKKELKSQTKEMKIMQSEYSTKLDQLGKSYQQHEMNTVPLSDYERLKQENDKILIENELLKEDYKGISLKMQQIENEIYQKRQYEIPEQEISQRLQRELESVRDQADRIKEENMKLKLQLDKEQISNRELSQQIYQKKNELDGNVEQKQYELTSLKSHLQTANTKIQKLEQQITQMKYQMISEQEQSFSIREKIIRQEEELRISNLKVENREKEINEQRSKELILKKKILDLESKIENQLQQSQPYFEPVITINKPINSESFINKELQVERQLLAKTQEQLQNIQGENDQLKRNLKQIELELQYERQQNEQIKLKFTQLQQENEFTLQRAQKQFEETENHRSKEFQLTEQQYKNQENLLFSAQQRINELENELRILQNKELENKNSINDQKLQIEKQQLKLEQNLTKVSEFQNQIKTLEYENAQLSENNQQLKVQTQQLTKELEQIDRIKDNYKNKYLNNRYENKKLLNQYHEKENIMKQTFTSELEKVKCQKEQLEKIKNQEECQRQQKDKKLKVISDLQQMIKGHKMALDK</sequence>
<evidence type="ECO:0000313" key="3">
    <source>
        <dbReference type="EMBL" id="CAD8155708.1"/>
    </source>
</evidence>